<dbReference type="AlphaFoldDB" id="A0ABD4AW13"/>
<proteinExistence type="predicted"/>
<evidence type="ECO:0000313" key="1">
    <source>
        <dbReference type="EMBL" id="KKL41544.1"/>
    </source>
</evidence>
<evidence type="ECO:0000313" key="2">
    <source>
        <dbReference type="Proteomes" id="UP000034400"/>
    </source>
</evidence>
<organism evidence="1 2">
    <name type="scientific">Burkholderia contaminans LMG 23361</name>
    <dbReference type="NCBI Taxonomy" id="1334628"/>
    <lineage>
        <taxon>Bacteria</taxon>
        <taxon>Pseudomonadati</taxon>
        <taxon>Pseudomonadota</taxon>
        <taxon>Betaproteobacteria</taxon>
        <taxon>Burkholderiales</taxon>
        <taxon>Burkholderiaceae</taxon>
        <taxon>Burkholderia</taxon>
        <taxon>Burkholderia cepacia complex</taxon>
    </lineage>
</organism>
<dbReference type="EMBL" id="LASD01000004">
    <property type="protein sequence ID" value="KKL41544.1"/>
    <property type="molecule type" value="Genomic_DNA"/>
</dbReference>
<protein>
    <submittedName>
        <fullName evidence="1">Uncharacterized protein</fullName>
    </submittedName>
</protein>
<dbReference type="Proteomes" id="UP000034400">
    <property type="component" value="Unassembled WGS sequence"/>
</dbReference>
<accession>A0ABD4AW13</accession>
<comment type="caution">
    <text evidence="1">The sequence shown here is derived from an EMBL/GenBank/DDBJ whole genome shotgun (WGS) entry which is preliminary data.</text>
</comment>
<gene>
    <name evidence="1" type="ORF">WR31_14725</name>
</gene>
<reference evidence="1 2" key="1">
    <citation type="submission" date="2015-03" db="EMBL/GenBank/DDBJ databases">
        <title>Draft genome sequences of the Burkholderia contaminans strains LMG 23361 and FFH2055 and Burkholderia cenocepacia K56-2.</title>
        <authorList>
            <person name="Bloodworth R.A."/>
            <person name="Selin C."/>
            <person name="Lopez De Volder M.A."/>
            <person name="Degrossi J."/>
            <person name="Drevinek P."/>
            <person name="Galanternik L."/>
            <person name="Cardona S.T."/>
        </authorList>
    </citation>
    <scope>NUCLEOTIDE SEQUENCE [LARGE SCALE GENOMIC DNA]</scope>
    <source>
        <strain evidence="1 2">LMG 23361</strain>
    </source>
</reference>
<sequence length="73" mass="8105">MAGHAHDAAPVGRNERRRCDCAGVRVTRTRAANARRESAKRDVADANRPRRTVTMRSGCACRVRPRFARCAQA</sequence>
<name>A0ABD4AW13_9BURK</name>